<reference evidence="1 2" key="1">
    <citation type="submission" date="2019-03" db="EMBL/GenBank/DDBJ databases">
        <title>Single cell metagenomics reveals metabolic interactions within the superorganism composed of flagellate Streblomastix strix and complex community of Bacteroidetes bacteria on its surface.</title>
        <authorList>
            <person name="Treitli S.C."/>
            <person name="Kolisko M."/>
            <person name="Husnik F."/>
            <person name="Keeling P."/>
            <person name="Hampl V."/>
        </authorList>
    </citation>
    <scope>NUCLEOTIDE SEQUENCE [LARGE SCALE GENOMIC DNA]</scope>
    <source>
        <strain evidence="1">ST1C</strain>
    </source>
</reference>
<dbReference type="Proteomes" id="UP000324800">
    <property type="component" value="Unassembled WGS sequence"/>
</dbReference>
<comment type="caution">
    <text evidence="1">The sequence shown here is derived from an EMBL/GenBank/DDBJ whole genome shotgun (WGS) entry which is preliminary data.</text>
</comment>
<dbReference type="AlphaFoldDB" id="A0A5J4UVF2"/>
<sequence length="285" mass="32722">MHGDVFNVGPGEVVLLGDFKQNINLPLEIDQESYQFFENQPITCLSVVAHSCNYYRIHVKRVYTLLSRCLTHTTGFVLKCLKLIFAQPEFRGISHATWWSDGGPNFRNKEFVYALLSNERQFINGCTFSVNYFTPSYGKSEVDSCFGFFSRLMIVAPPEQGIESLNELLTFLEDQTNEYKNADQENQKKYKFFKIKCARLPQKAKKLEIQNFKKSLCFMKQDGMLVTSPVSAADESEKVFSPFSFKVETVANKIKTSTAVDESKKVFDNVVQNQLETLQKQLRTK</sequence>
<evidence type="ECO:0000313" key="1">
    <source>
        <dbReference type="EMBL" id="KAA6373831.1"/>
    </source>
</evidence>
<dbReference type="OrthoDB" id="6375801at2759"/>
<protein>
    <submittedName>
        <fullName evidence="1">Uncharacterized protein</fullName>
    </submittedName>
</protein>
<proteinExistence type="predicted"/>
<name>A0A5J4UVF2_9EUKA</name>
<gene>
    <name evidence="1" type="ORF">EZS28_030643</name>
</gene>
<evidence type="ECO:0000313" key="2">
    <source>
        <dbReference type="Proteomes" id="UP000324800"/>
    </source>
</evidence>
<organism evidence="1 2">
    <name type="scientific">Streblomastix strix</name>
    <dbReference type="NCBI Taxonomy" id="222440"/>
    <lineage>
        <taxon>Eukaryota</taxon>
        <taxon>Metamonada</taxon>
        <taxon>Preaxostyla</taxon>
        <taxon>Oxymonadida</taxon>
        <taxon>Streblomastigidae</taxon>
        <taxon>Streblomastix</taxon>
    </lineage>
</organism>
<dbReference type="EMBL" id="SNRW01012437">
    <property type="protein sequence ID" value="KAA6373831.1"/>
    <property type="molecule type" value="Genomic_DNA"/>
</dbReference>
<accession>A0A5J4UVF2</accession>